<proteinExistence type="predicted"/>
<gene>
    <name evidence="1" type="ORF">R1flu_001696</name>
</gene>
<evidence type="ECO:0000313" key="2">
    <source>
        <dbReference type="Proteomes" id="UP001605036"/>
    </source>
</evidence>
<organism evidence="1 2">
    <name type="scientific">Riccia fluitans</name>
    <dbReference type="NCBI Taxonomy" id="41844"/>
    <lineage>
        <taxon>Eukaryota</taxon>
        <taxon>Viridiplantae</taxon>
        <taxon>Streptophyta</taxon>
        <taxon>Embryophyta</taxon>
        <taxon>Marchantiophyta</taxon>
        <taxon>Marchantiopsida</taxon>
        <taxon>Marchantiidae</taxon>
        <taxon>Marchantiales</taxon>
        <taxon>Ricciaceae</taxon>
        <taxon>Riccia</taxon>
    </lineage>
</organism>
<dbReference type="AlphaFoldDB" id="A0ABD1Y406"/>
<sequence>MGSRNPHQEAKVIDEDGFELVQRNRNKVPLQPKESPHFNRYEILNLVEEENQEPEVKKDQQADTQNGMQEVEKTYGSQLRAETLELIHLEAGVVENMRGESLQGKVGTFCLQI</sequence>
<dbReference type="Proteomes" id="UP001605036">
    <property type="component" value="Unassembled WGS sequence"/>
</dbReference>
<protein>
    <submittedName>
        <fullName evidence="1">Uncharacterized protein</fullName>
    </submittedName>
</protein>
<name>A0ABD1Y406_9MARC</name>
<reference evidence="1 2" key="1">
    <citation type="submission" date="2024-09" db="EMBL/GenBank/DDBJ databases">
        <title>Chromosome-scale assembly of Riccia fluitans.</title>
        <authorList>
            <person name="Paukszto L."/>
            <person name="Sawicki J."/>
            <person name="Karawczyk K."/>
            <person name="Piernik-Szablinska J."/>
            <person name="Szczecinska M."/>
            <person name="Mazdziarz M."/>
        </authorList>
    </citation>
    <scope>NUCLEOTIDE SEQUENCE [LARGE SCALE GENOMIC DNA]</scope>
    <source>
        <strain evidence="1">Rf_01</strain>
        <tissue evidence="1">Aerial parts of the thallus</tissue>
    </source>
</reference>
<evidence type="ECO:0000313" key="1">
    <source>
        <dbReference type="EMBL" id="KAL2621491.1"/>
    </source>
</evidence>
<dbReference type="EMBL" id="JBHFFA010000006">
    <property type="protein sequence ID" value="KAL2621491.1"/>
    <property type="molecule type" value="Genomic_DNA"/>
</dbReference>
<accession>A0ABD1Y406</accession>
<comment type="caution">
    <text evidence="1">The sequence shown here is derived from an EMBL/GenBank/DDBJ whole genome shotgun (WGS) entry which is preliminary data.</text>
</comment>
<keyword evidence="2" id="KW-1185">Reference proteome</keyword>